<name>A0A0U5GBM7_ASPCI</name>
<dbReference type="OrthoDB" id="8062037at2759"/>
<evidence type="ECO:0000313" key="5">
    <source>
        <dbReference type="Proteomes" id="UP000054771"/>
    </source>
</evidence>
<accession>A0A0U5GBM7</accession>
<dbReference type="InterPro" id="IPR001841">
    <property type="entry name" value="Znf_RING"/>
</dbReference>
<dbReference type="PROSITE" id="PS50089">
    <property type="entry name" value="ZF_RING_2"/>
    <property type="match status" value="1"/>
</dbReference>
<dbReference type="Proteomes" id="UP000054771">
    <property type="component" value="Unassembled WGS sequence"/>
</dbReference>
<evidence type="ECO:0000313" key="4">
    <source>
        <dbReference type="EMBL" id="CEL08995.1"/>
    </source>
</evidence>
<protein>
    <recommendedName>
        <fullName evidence="3">RING-type domain-containing protein</fullName>
    </recommendedName>
</protein>
<dbReference type="EMBL" id="CDMC01000013">
    <property type="protein sequence ID" value="CEL08995.1"/>
    <property type="molecule type" value="Genomic_DNA"/>
</dbReference>
<keyword evidence="2" id="KW-0472">Membrane</keyword>
<dbReference type="GO" id="GO:0008270">
    <property type="term" value="F:zinc ion binding"/>
    <property type="evidence" value="ECO:0007669"/>
    <property type="project" value="UniProtKB-KW"/>
</dbReference>
<sequence>MSASQLLLLVCSFAVYITAMTWLLYSYREGQRTLYQRLENCPLGTFTADGLQAKLVSLERGVGRVRLREWCPVFNPTERTPLSLHAADELSVTCPICLDEIQPDDFVHSLACRHIFHEKCLRYWYLYNNNKCPLCQRSILFVSDVREEGTASV</sequence>
<dbReference type="PANTHER" id="PTHR47258:SF1">
    <property type="entry name" value="E3 UBIQUITIN-PROTEIN LIGASE XERICO-RELATED"/>
    <property type="match status" value="1"/>
</dbReference>
<keyword evidence="1" id="KW-0479">Metal-binding</keyword>
<keyword evidence="2" id="KW-0812">Transmembrane</keyword>
<dbReference type="Gene3D" id="3.30.40.10">
    <property type="entry name" value="Zinc/RING finger domain, C3HC4 (zinc finger)"/>
    <property type="match status" value="1"/>
</dbReference>
<proteinExistence type="predicted"/>
<feature type="transmembrane region" description="Helical" evidence="2">
    <location>
        <begin position="6"/>
        <end position="27"/>
    </location>
</feature>
<dbReference type="STRING" id="454130.A0A0U5GBM7"/>
<keyword evidence="1" id="KW-0863">Zinc-finger</keyword>
<gene>
    <name evidence="4" type="ORF">ASPCAL12139</name>
</gene>
<reference evidence="5" key="1">
    <citation type="journal article" date="2016" name="Genome Announc.">
        <title>Draft genome sequences of fungus Aspergillus calidoustus.</title>
        <authorList>
            <person name="Horn F."/>
            <person name="Linde J."/>
            <person name="Mattern D.J."/>
            <person name="Walther G."/>
            <person name="Guthke R."/>
            <person name="Scherlach K."/>
            <person name="Martin K."/>
            <person name="Brakhage A.A."/>
            <person name="Petzke L."/>
            <person name="Valiante V."/>
        </authorList>
    </citation>
    <scope>NUCLEOTIDE SEQUENCE [LARGE SCALE GENOMIC DNA]</scope>
    <source>
        <strain evidence="5">SF006504</strain>
    </source>
</reference>
<feature type="domain" description="RING-type" evidence="3">
    <location>
        <begin position="94"/>
        <end position="136"/>
    </location>
</feature>
<evidence type="ECO:0000256" key="2">
    <source>
        <dbReference type="SAM" id="Phobius"/>
    </source>
</evidence>
<keyword evidence="1" id="KW-0862">Zinc</keyword>
<dbReference type="OMA" id="ETWFLEY"/>
<dbReference type="SUPFAM" id="SSF57850">
    <property type="entry name" value="RING/U-box"/>
    <property type="match status" value="1"/>
</dbReference>
<dbReference type="InterPro" id="IPR044249">
    <property type="entry name" value="XERICO-like"/>
</dbReference>
<dbReference type="PANTHER" id="PTHR47258">
    <property type="match status" value="1"/>
</dbReference>
<evidence type="ECO:0000259" key="3">
    <source>
        <dbReference type="PROSITE" id="PS50089"/>
    </source>
</evidence>
<dbReference type="InterPro" id="IPR013083">
    <property type="entry name" value="Znf_RING/FYVE/PHD"/>
</dbReference>
<dbReference type="SMART" id="SM00184">
    <property type="entry name" value="RING"/>
    <property type="match status" value="1"/>
</dbReference>
<keyword evidence="2" id="KW-1133">Transmembrane helix</keyword>
<evidence type="ECO:0000256" key="1">
    <source>
        <dbReference type="PROSITE-ProRule" id="PRU00175"/>
    </source>
</evidence>
<organism evidence="4 5">
    <name type="scientific">Aspergillus calidoustus</name>
    <dbReference type="NCBI Taxonomy" id="454130"/>
    <lineage>
        <taxon>Eukaryota</taxon>
        <taxon>Fungi</taxon>
        <taxon>Dikarya</taxon>
        <taxon>Ascomycota</taxon>
        <taxon>Pezizomycotina</taxon>
        <taxon>Eurotiomycetes</taxon>
        <taxon>Eurotiomycetidae</taxon>
        <taxon>Eurotiales</taxon>
        <taxon>Aspergillaceae</taxon>
        <taxon>Aspergillus</taxon>
        <taxon>Aspergillus subgen. Nidulantes</taxon>
    </lineage>
</organism>
<dbReference type="AlphaFoldDB" id="A0A0U5GBM7"/>
<dbReference type="Pfam" id="PF13639">
    <property type="entry name" value="zf-RING_2"/>
    <property type="match status" value="1"/>
</dbReference>
<keyword evidence="5" id="KW-1185">Reference proteome</keyword>